<organism evidence="10 11">
    <name type="scientific">Paracidovorax konjaci</name>
    <dbReference type="NCBI Taxonomy" id="32040"/>
    <lineage>
        <taxon>Bacteria</taxon>
        <taxon>Pseudomonadati</taxon>
        <taxon>Pseudomonadota</taxon>
        <taxon>Betaproteobacteria</taxon>
        <taxon>Burkholderiales</taxon>
        <taxon>Comamonadaceae</taxon>
        <taxon>Paracidovorax</taxon>
    </lineage>
</organism>
<evidence type="ECO:0000313" key="10">
    <source>
        <dbReference type="EMBL" id="SFE18727.1"/>
    </source>
</evidence>
<keyword evidence="2" id="KW-1003">Cell membrane</keyword>
<keyword evidence="5 7" id="KW-0472">Membrane</keyword>
<feature type="domain" description="Integral membrane protein YccS N-terminal" evidence="8">
    <location>
        <begin position="95"/>
        <end position="389"/>
    </location>
</feature>
<feature type="transmembrane region" description="Helical" evidence="7">
    <location>
        <begin position="556"/>
        <end position="574"/>
    </location>
</feature>
<evidence type="ECO:0000313" key="11">
    <source>
        <dbReference type="Proteomes" id="UP000199517"/>
    </source>
</evidence>
<feature type="transmembrane region" description="Helical" evidence="7">
    <location>
        <begin position="526"/>
        <end position="544"/>
    </location>
</feature>
<dbReference type="Proteomes" id="UP000199517">
    <property type="component" value="Unassembled WGS sequence"/>
</dbReference>
<evidence type="ECO:0000256" key="7">
    <source>
        <dbReference type="SAM" id="Phobius"/>
    </source>
</evidence>
<dbReference type="NCBIfam" id="TIGR01667">
    <property type="entry name" value="YCCS_YHFK"/>
    <property type="match status" value="1"/>
</dbReference>
<feature type="transmembrane region" description="Helical" evidence="7">
    <location>
        <begin position="143"/>
        <end position="162"/>
    </location>
</feature>
<dbReference type="PANTHER" id="PTHR30509:SF8">
    <property type="entry name" value="INNER MEMBRANE PROTEIN YCCS"/>
    <property type="match status" value="1"/>
</dbReference>
<protein>
    <submittedName>
        <fullName evidence="10">TIGR01666 family membrane protein</fullName>
    </submittedName>
</protein>
<dbReference type="InterPro" id="IPR010019">
    <property type="entry name" value="Integral_membrane_YccS"/>
</dbReference>
<keyword evidence="3 7" id="KW-0812">Transmembrane</keyword>
<evidence type="ECO:0000256" key="4">
    <source>
        <dbReference type="ARBA" id="ARBA00022989"/>
    </source>
</evidence>
<accession>A0A1I1YGN3</accession>
<feature type="transmembrane region" description="Helical" evidence="7">
    <location>
        <begin position="65"/>
        <end position="82"/>
    </location>
</feature>
<reference evidence="11" key="1">
    <citation type="submission" date="2016-10" db="EMBL/GenBank/DDBJ databases">
        <authorList>
            <person name="Varghese N."/>
            <person name="Submissions S."/>
        </authorList>
    </citation>
    <scope>NUCLEOTIDE SEQUENCE [LARGE SCALE GENOMIC DNA]</scope>
    <source>
        <strain evidence="11">DSM 7481</strain>
    </source>
</reference>
<evidence type="ECO:0000259" key="9">
    <source>
        <dbReference type="Pfam" id="PF13515"/>
    </source>
</evidence>
<feature type="transmembrane region" description="Helical" evidence="7">
    <location>
        <begin position="174"/>
        <end position="195"/>
    </location>
</feature>
<dbReference type="GO" id="GO:0005886">
    <property type="term" value="C:plasma membrane"/>
    <property type="evidence" value="ECO:0007669"/>
    <property type="project" value="UniProtKB-SubCell"/>
</dbReference>
<evidence type="ECO:0000256" key="1">
    <source>
        <dbReference type="ARBA" id="ARBA00004651"/>
    </source>
</evidence>
<evidence type="ECO:0000256" key="3">
    <source>
        <dbReference type="ARBA" id="ARBA00022692"/>
    </source>
</evidence>
<dbReference type="InterPro" id="IPR049453">
    <property type="entry name" value="Memb_transporter_dom"/>
</dbReference>
<dbReference type="RefSeq" id="WP_092956590.1">
    <property type="nucleotide sequence ID" value="NZ_FOMQ01000018.1"/>
</dbReference>
<feature type="transmembrane region" description="Helical" evidence="7">
    <location>
        <begin position="94"/>
        <end position="112"/>
    </location>
</feature>
<keyword evidence="4 7" id="KW-1133">Transmembrane helix</keyword>
<evidence type="ECO:0000256" key="6">
    <source>
        <dbReference type="ARBA" id="ARBA00043993"/>
    </source>
</evidence>
<sequence>METATATETAKKTTTTAVAAADPALPGPEGAGWLRRLWAQDAFVYSLRVFIALSGAMALCWWRDQVALVTPLFLGIIASALAETDDSWRGRLRAVLVMLACFALAAFSVQVLLPHPAWFVAGLALSTFGFTMLGALGERYRAIASATVILALYAAISASSGTPAQEAPGGAWQVPLLLLAGAAWYALLSLLWCALFPHQPVRQNLAQLYDQLGTYLRLKARLFEPVRGVDVERRRLALAQTNGRVVAALNATKESIFSRWGTGPGGRARALPAGRMLRHLNLYFIAQDIHERASSSHHHYSEWADVLFHSDVLYRCQRVLQLQGVECARIAQALQRHQPFVRDGSVARAMDDLRGAIAYLEAQGRAEWQRPLRSLRALARNLATLDAQLDAAAHPEGGGERAGDSSLLDRSPRSLADAWERVRAQLRPGAPLFRHAARLSLALAAGHGAMQLIDPVHGYWIPLATLFVCQPTYGATLARVAQRIAGTAVGLVVGWALLRLFPSLPLQALFAVAAGVLFFVTRTTRYLTATAAITLLVLMCFNQATGEAHALILPRLLDTLIGSAIAAVAMLWVLPDWQGRRLASVAAQALAAHAHYLREILSQYATGKADDLDYRLARRNAHNADAALSTTLSHLLQEPRHVRSHSLAGMRMLVASHTLLNYLSALGAHRAGPAGPEADLAHTAGAHAAGRLDALAAGLRGEAGVEEGIAAEAGRGEGMAQALERAADAVGEGESAAAQTLRTLQMQVALVCRQVGVIEGVVGEWGVKVG</sequence>
<feature type="transmembrane region" description="Helical" evidence="7">
    <location>
        <begin position="504"/>
        <end position="521"/>
    </location>
</feature>
<dbReference type="PANTHER" id="PTHR30509">
    <property type="entry name" value="P-HYDROXYBENZOIC ACID EFFLUX PUMP SUBUNIT-RELATED"/>
    <property type="match status" value="1"/>
</dbReference>
<dbReference type="Pfam" id="PF12805">
    <property type="entry name" value="FUSC-like"/>
    <property type="match status" value="1"/>
</dbReference>
<dbReference type="InterPro" id="IPR010020">
    <property type="entry name" value="Integral_membrane_YCCS_YHJK"/>
</dbReference>
<dbReference type="STRING" id="32040.SAMN04489710_1181"/>
<name>A0A1I1YGN3_9BURK</name>
<comment type="similarity">
    <text evidence="6">Belongs to the YccS/YhfK family.</text>
</comment>
<evidence type="ECO:0000259" key="8">
    <source>
        <dbReference type="Pfam" id="PF12805"/>
    </source>
</evidence>
<feature type="transmembrane region" description="Helical" evidence="7">
    <location>
        <begin position="118"/>
        <end position="136"/>
    </location>
</feature>
<evidence type="ECO:0000256" key="5">
    <source>
        <dbReference type="ARBA" id="ARBA00023136"/>
    </source>
</evidence>
<keyword evidence="11" id="KW-1185">Reference proteome</keyword>
<evidence type="ECO:0000256" key="2">
    <source>
        <dbReference type="ARBA" id="ARBA00022475"/>
    </source>
</evidence>
<feature type="domain" description="Integral membrane bound transporter" evidence="9">
    <location>
        <begin position="449"/>
        <end position="568"/>
    </location>
</feature>
<dbReference type="EMBL" id="FOMQ01000018">
    <property type="protein sequence ID" value="SFE18727.1"/>
    <property type="molecule type" value="Genomic_DNA"/>
</dbReference>
<dbReference type="OrthoDB" id="8670769at2"/>
<proteinExistence type="inferred from homology"/>
<dbReference type="NCBIfam" id="TIGR01666">
    <property type="entry name" value="YCCS"/>
    <property type="match status" value="1"/>
</dbReference>
<gene>
    <name evidence="10" type="ORF">SAMN04489710_1181</name>
</gene>
<dbReference type="AlphaFoldDB" id="A0A1I1YGN3"/>
<dbReference type="InterPro" id="IPR032692">
    <property type="entry name" value="YccS_N"/>
</dbReference>
<dbReference type="Pfam" id="PF13515">
    <property type="entry name" value="FUSC_2"/>
    <property type="match status" value="1"/>
</dbReference>
<feature type="transmembrane region" description="Helical" evidence="7">
    <location>
        <begin position="42"/>
        <end position="59"/>
    </location>
</feature>
<comment type="subcellular location">
    <subcellularLocation>
        <location evidence="1">Cell membrane</location>
        <topology evidence="1">Multi-pass membrane protein</topology>
    </subcellularLocation>
</comment>